<protein>
    <submittedName>
        <fullName evidence="1">Uncharacterized protein</fullName>
    </submittedName>
</protein>
<gene>
    <name evidence="1" type="ORF">SAMN02910350_02826</name>
</gene>
<dbReference type="EMBL" id="FMWK01000021">
    <property type="protein sequence ID" value="SCZ81448.1"/>
    <property type="molecule type" value="Genomic_DNA"/>
</dbReference>
<name>A0A1G5S5I2_PSEXY</name>
<dbReference type="AlphaFoldDB" id="A0A1G5S5I2"/>
<organism evidence="1 2">
    <name type="scientific">Pseudobutyrivibrio xylanivorans</name>
    <dbReference type="NCBI Taxonomy" id="185007"/>
    <lineage>
        <taxon>Bacteria</taxon>
        <taxon>Bacillati</taxon>
        <taxon>Bacillota</taxon>
        <taxon>Clostridia</taxon>
        <taxon>Lachnospirales</taxon>
        <taxon>Lachnospiraceae</taxon>
        <taxon>Pseudobutyrivibrio</taxon>
    </lineage>
</organism>
<sequence length="124" mass="13947">MKKIKVTRKKKFAGALMPYWIIVNERKSIFMNDYALNGDICDITSSGVPVARISVEELDCLGTRIMNGQTIEMELNDDISTMFISTMDGTLSNEINIDEFVAFEKPIVINTKGGFKNLSYPVIE</sequence>
<reference evidence="1 2" key="1">
    <citation type="submission" date="2016-10" db="EMBL/GenBank/DDBJ databases">
        <authorList>
            <person name="de Groot N.N."/>
        </authorList>
    </citation>
    <scope>NUCLEOTIDE SEQUENCE [LARGE SCALE GENOMIC DNA]</scope>
    <source>
        <strain evidence="1 2">DSM 10317</strain>
    </source>
</reference>
<evidence type="ECO:0000313" key="1">
    <source>
        <dbReference type="EMBL" id="SCZ81448.1"/>
    </source>
</evidence>
<dbReference type="RefSeq" id="WP_090164268.1">
    <property type="nucleotide sequence ID" value="NZ_FMWK01000021.1"/>
</dbReference>
<evidence type="ECO:0000313" key="2">
    <source>
        <dbReference type="Proteomes" id="UP000199428"/>
    </source>
</evidence>
<dbReference type="Proteomes" id="UP000199428">
    <property type="component" value="Unassembled WGS sequence"/>
</dbReference>
<proteinExistence type="predicted"/>
<accession>A0A1G5S5I2</accession>